<protein>
    <submittedName>
        <fullName evidence="4">Aldo/keto reductase</fullName>
    </submittedName>
</protein>
<dbReference type="OMA" id="LLCARYQ"/>
<dbReference type="Gene3D" id="3.20.20.100">
    <property type="entry name" value="NADP-dependent oxidoreductase domain"/>
    <property type="match status" value="2"/>
</dbReference>
<dbReference type="InParanoid" id="A0A200QY26"/>
<dbReference type="GO" id="GO:0016491">
    <property type="term" value="F:oxidoreductase activity"/>
    <property type="evidence" value="ECO:0007669"/>
    <property type="project" value="UniProtKB-KW"/>
</dbReference>
<dbReference type="SUPFAM" id="SSF51430">
    <property type="entry name" value="NAD(P)-linked oxidoreductase"/>
    <property type="match status" value="2"/>
</dbReference>
<keyword evidence="2" id="KW-0560">Oxidoreductase</keyword>
<comment type="caution">
    <text evidence="4">The sequence shown here is derived from an EMBL/GenBank/DDBJ whole genome shotgun (WGS) entry which is preliminary data.</text>
</comment>
<dbReference type="PANTHER" id="PTHR43625:SF65">
    <property type="entry name" value="NADP-DEPENDENT OXIDOREDUCTASE DOMAIN-CONTAINING PROTEIN"/>
    <property type="match status" value="1"/>
</dbReference>
<dbReference type="Proteomes" id="UP000195402">
    <property type="component" value="Unassembled WGS sequence"/>
</dbReference>
<name>A0A200QY26_MACCD</name>
<dbReference type="InterPro" id="IPR036812">
    <property type="entry name" value="NAD(P)_OxRdtase_dom_sf"/>
</dbReference>
<dbReference type="STRING" id="56857.A0A200QY26"/>
<dbReference type="Pfam" id="PF00248">
    <property type="entry name" value="Aldo_ket_red"/>
    <property type="match status" value="1"/>
</dbReference>
<dbReference type="InterPro" id="IPR050791">
    <property type="entry name" value="Aldo-Keto_reductase"/>
</dbReference>
<feature type="domain" description="NADP-dependent oxidoreductase" evidence="3">
    <location>
        <begin position="88"/>
        <end position="156"/>
    </location>
</feature>
<evidence type="ECO:0000313" key="4">
    <source>
        <dbReference type="EMBL" id="OVA15331.1"/>
    </source>
</evidence>
<evidence type="ECO:0000256" key="2">
    <source>
        <dbReference type="ARBA" id="ARBA00023002"/>
    </source>
</evidence>
<evidence type="ECO:0000313" key="5">
    <source>
        <dbReference type="Proteomes" id="UP000195402"/>
    </source>
</evidence>
<keyword evidence="5" id="KW-1185">Reference proteome</keyword>
<dbReference type="InterPro" id="IPR023210">
    <property type="entry name" value="NADP_OxRdtase_dom"/>
</dbReference>
<dbReference type="PANTHER" id="PTHR43625">
    <property type="entry name" value="AFLATOXIN B1 ALDEHYDE REDUCTASE"/>
    <property type="match status" value="1"/>
</dbReference>
<dbReference type="EMBL" id="MVGT01000792">
    <property type="protein sequence ID" value="OVA15331.1"/>
    <property type="molecule type" value="Genomic_DNA"/>
</dbReference>
<accession>A0A200QY26</accession>
<dbReference type="GO" id="GO:0005737">
    <property type="term" value="C:cytoplasm"/>
    <property type="evidence" value="ECO:0007669"/>
    <property type="project" value="TreeGrafter"/>
</dbReference>
<evidence type="ECO:0000256" key="1">
    <source>
        <dbReference type="ARBA" id="ARBA00022857"/>
    </source>
</evidence>
<organism evidence="4 5">
    <name type="scientific">Macleaya cordata</name>
    <name type="common">Five-seeded plume-poppy</name>
    <name type="synonym">Bocconia cordata</name>
    <dbReference type="NCBI Taxonomy" id="56857"/>
    <lineage>
        <taxon>Eukaryota</taxon>
        <taxon>Viridiplantae</taxon>
        <taxon>Streptophyta</taxon>
        <taxon>Embryophyta</taxon>
        <taxon>Tracheophyta</taxon>
        <taxon>Spermatophyta</taxon>
        <taxon>Magnoliopsida</taxon>
        <taxon>Ranunculales</taxon>
        <taxon>Papaveraceae</taxon>
        <taxon>Papaveroideae</taxon>
        <taxon>Macleaya</taxon>
    </lineage>
</organism>
<gene>
    <name evidence="4" type="ORF">BVC80_8497g2</name>
</gene>
<dbReference type="AlphaFoldDB" id="A0A200QY26"/>
<proteinExistence type="predicted"/>
<dbReference type="OrthoDB" id="37537at2759"/>
<evidence type="ECO:0000259" key="3">
    <source>
        <dbReference type="Pfam" id="PF00248"/>
    </source>
</evidence>
<keyword evidence="1" id="KW-0521">NADP</keyword>
<sequence length="178" mass="19112">MEEKLQIAKVKLGNQGLEVSRLGFGCGGLSGIYNTPLSHEVGCSVIKDAFSKGVTLFDTSDIYGDNHDNEIMVGKTMHSRFVGANLGKNKLLYARVANLAAKHGCSSPQLALAWVLHQGDDIIPIPGTTKIKNLDDNIGSLEVKLSLEDLKEVSAAVPIDEVNGEREFSLHSHTIGSL</sequence>
<reference evidence="4 5" key="1">
    <citation type="journal article" date="2017" name="Mol. Plant">
        <title>The Genome of Medicinal Plant Macleaya cordata Provides New Insights into Benzylisoquinoline Alkaloids Metabolism.</title>
        <authorList>
            <person name="Liu X."/>
            <person name="Liu Y."/>
            <person name="Huang P."/>
            <person name="Ma Y."/>
            <person name="Qing Z."/>
            <person name="Tang Q."/>
            <person name="Cao H."/>
            <person name="Cheng P."/>
            <person name="Zheng Y."/>
            <person name="Yuan Z."/>
            <person name="Zhou Y."/>
            <person name="Liu J."/>
            <person name="Tang Z."/>
            <person name="Zhuo Y."/>
            <person name="Zhang Y."/>
            <person name="Yu L."/>
            <person name="Huang J."/>
            <person name="Yang P."/>
            <person name="Peng Q."/>
            <person name="Zhang J."/>
            <person name="Jiang W."/>
            <person name="Zhang Z."/>
            <person name="Lin K."/>
            <person name="Ro D.K."/>
            <person name="Chen X."/>
            <person name="Xiong X."/>
            <person name="Shang Y."/>
            <person name="Huang S."/>
            <person name="Zeng J."/>
        </authorList>
    </citation>
    <scope>NUCLEOTIDE SEQUENCE [LARGE SCALE GENOMIC DNA]</scope>
    <source>
        <strain evidence="5">cv. BLH2017</strain>
        <tissue evidence="4">Root</tissue>
    </source>
</reference>